<proteinExistence type="predicted"/>
<reference evidence="1 2" key="1">
    <citation type="submission" date="2014-07" db="EMBL/GenBank/DDBJ databases">
        <title>Methanogenic archaea and the global carbon cycle.</title>
        <authorList>
            <person name="Henriksen J.R."/>
            <person name="Luke J."/>
            <person name="Reinhart S."/>
            <person name="Benedict M.N."/>
            <person name="Youngblut N.D."/>
            <person name="Metcalf M.E."/>
            <person name="Whitaker R.J."/>
            <person name="Metcalf W.W."/>
        </authorList>
    </citation>
    <scope>NUCLEOTIDE SEQUENCE [LARGE SCALE GENOMIC DNA]</scope>
    <source>
        <strain evidence="1 2">HB-1</strain>
    </source>
</reference>
<accession>A0A0E3SCD9</accession>
<protein>
    <submittedName>
        <fullName evidence="1">Uncharacterized protein</fullName>
    </submittedName>
</protein>
<dbReference type="KEGG" id="mhor:MSHOH_1124"/>
<dbReference type="EMBL" id="CP009516">
    <property type="protein sequence ID" value="AKB77607.1"/>
    <property type="molecule type" value="Genomic_DNA"/>
</dbReference>
<name>A0A0E3SCD9_9EURY</name>
<dbReference type="Proteomes" id="UP000033101">
    <property type="component" value="Chromosome"/>
</dbReference>
<sequence length="174" mass="20548">MQRARAPKSLSSNLPKLLPPEKYLKAILLFTILKAIADDFNLIFIYSLIRFYLYNLYYYESILRIKIPGIKMTDIEYKSDPLTWQDYFQLFSSTGWILILKVSESDLKKVFSNIWYWITVYQDRNIIGAGRLISDGSLYALICDIKPDSMKSTVFQFVQKRHRECNWENSSTKK</sequence>
<dbReference type="Gene3D" id="3.40.630.30">
    <property type="match status" value="1"/>
</dbReference>
<gene>
    <name evidence="1" type="ORF">MSHOH_1124</name>
</gene>
<dbReference type="PATRIC" id="fig|1434110.4.peg.1400"/>
<organism evidence="1 2">
    <name type="scientific">Methanosarcina horonobensis HB-1 = JCM 15518</name>
    <dbReference type="NCBI Taxonomy" id="1434110"/>
    <lineage>
        <taxon>Archaea</taxon>
        <taxon>Methanobacteriati</taxon>
        <taxon>Methanobacteriota</taxon>
        <taxon>Stenosarchaea group</taxon>
        <taxon>Methanomicrobia</taxon>
        <taxon>Methanosarcinales</taxon>
        <taxon>Methanosarcinaceae</taxon>
        <taxon>Methanosarcina</taxon>
    </lineage>
</organism>
<dbReference type="AlphaFoldDB" id="A0A0E3SCD9"/>
<dbReference type="STRING" id="1434110.MSHOH_1124"/>
<evidence type="ECO:0000313" key="1">
    <source>
        <dbReference type="EMBL" id="AKB77607.1"/>
    </source>
</evidence>
<dbReference type="HOGENOM" id="CLU_1536667_0_0_2"/>
<evidence type="ECO:0000313" key="2">
    <source>
        <dbReference type="Proteomes" id="UP000033101"/>
    </source>
</evidence>
<keyword evidence="2" id="KW-1185">Reference proteome</keyword>